<sequence length="98" mass="10950">MAKRKDKPWALDPSEVSWGTNGITIGRRKQATKASRADTVTGTTLFLHHHPTGIQVAGEIPPGNYTKTQMQENKRKLYQQLFPQLEKLVAKQLGVPGR</sequence>
<evidence type="ECO:0000313" key="2">
    <source>
        <dbReference type="Proteomes" id="UP000256763"/>
    </source>
</evidence>
<dbReference type="EMBL" id="NFZW01000008">
    <property type="protein sequence ID" value="RFA36800.1"/>
    <property type="molecule type" value="Genomic_DNA"/>
</dbReference>
<proteinExistence type="predicted"/>
<gene>
    <name evidence="1" type="ORF">CAL65_09705</name>
</gene>
<dbReference type="RefSeq" id="WP_116302057.1">
    <property type="nucleotide sequence ID" value="NZ_NFZV01000008.1"/>
</dbReference>
<comment type="caution">
    <text evidence="1">The sequence shown here is derived from an EMBL/GenBank/DDBJ whole genome shotgun (WGS) entry which is preliminary data.</text>
</comment>
<accession>A0A3E0WUZ4</accession>
<dbReference type="AlphaFoldDB" id="A0A3E0WUZ4"/>
<reference evidence="2" key="1">
    <citation type="submission" date="2017-05" db="EMBL/GenBank/DDBJ databases">
        <authorList>
            <person name="Sharma S."/>
            <person name="Sidhu C."/>
            <person name="Pinnaka A.K."/>
        </authorList>
    </citation>
    <scope>NUCLEOTIDE SEQUENCE [LARGE SCALE GENOMIC DNA]</scope>
    <source>
        <strain evidence="2">AK93</strain>
    </source>
</reference>
<protein>
    <submittedName>
        <fullName evidence="1">Uncharacterized protein</fullName>
    </submittedName>
</protein>
<dbReference type="OrthoDB" id="7068139at2"/>
<name>A0A3E0WUZ4_9GAMM</name>
<dbReference type="Proteomes" id="UP000256763">
    <property type="component" value="Unassembled WGS sequence"/>
</dbReference>
<organism evidence="1 2">
    <name type="scientific">Alkalilimnicola ehrlichii</name>
    <dbReference type="NCBI Taxonomy" id="351052"/>
    <lineage>
        <taxon>Bacteria</taxon>
        <taxon>Pseudomonadati</taxon>
        <taxon>Pseudomonadota</taxon>
        <taxon>Gammaproteobacteria</taxon>
        <taxon>Chromatiales</taxon>
        <taxon>Ectothiorhodospiraceae</taxon>
        <taxon>Alkalilimnicola</taxon>
    </lineage>
</organism>
<keyword evidence="2" id="KW-1185">Reference proteome</keyword>
<evidence type="ECO:0000313" key="1">
    <source>
        <dbReference type="EMBL" id="RFA36800.1"/>
    </source>
</evidence>